<dbReference type="EMBL" id="SUTE01000031">
    <property type="protein sequence ID" value="MBE6504906.1"/>
    <property type="molecule type" value="Genomic_DNA"/>
</dbReference>
<dbReference type="Proteomes" id="UP000762703">
    <property type="component" value="Unassembled WGS sequence"/>
</dbReference>
<dbReference type="RefSeq" id="WP_303736549.1">
    <property type="nucleotide sequence ID" value="NZ_SUTE01000031.1"/>
</dbReference>
<dbReference type="PANTHER" id="PTHR43169">
    <property type="entry name" value="EXSB FAMILY PROTEIN"/>
    <property type="match status" value="1"/>
</dbReference>
<dbReference type="PANTHER" id="PTHR43169:SF2">
    <property type="entry name" value="NAD_GMP SYNTHASE DOMAIN-CONTAINING PROTEIN"/>
    <property type="match status" value="1"/>
</dbReference>
<dbReference type="InterPro" id="IPR022310">
    <property type="entry name" value="NAD/GMP_synthase"/>
</dbReference>
<evidence type="ECO:0000313" key="2">
    <source>
        <dbReference type="EMBL" id="MBE6504906.1"/>
    </source>
</evidence>
<sequence length="336" mass="38683">MTLEDKIEIVKGCLKDKKVAIGFSGGADSTLIAYLASKVSSDVLAITIDNHLFPTNFLNHTQKMAKRFNIKHHIIDINFYKDSEFLKNSPSRCHSCRNLMYEKIKAHALENGFDYVCDGNNISDLVIDRPGILITYKMKFETPLIEARLTSKEIHEYLNKNNIPYSRSTTCLATRIETNTKITNDKIEKIKKSEEVLSDISGSELVKVRDFNELSICELDSFSKIMNDKSFNEINDQLKSLGYKKVCLNLSPLDDDEDINLDYENNAFQYQLPFTINIENTKNQLEKNILFKNSEKIQLEKIVINKNGLIEGYNFKDYTEAISEFMNILTKIRRNI</sequence>
<gene>
    <name evidence="2" type="primary">larE</name>
    <name evidence="2" type="ORF">E7Z73_04040</name>
</gene>
<feature type="domain" description="NAD/GMP synthase" evidence="1">
    <location>
        <begin position="16"/>
        <end position="80"/>
    </location>
</feature>
<dbReference type="SUPFAM" id="SSF52402">
    <property type="entry name" value="Adenine nucleotide alpha hydrolases-like"/>
    <property type="match status" value="1"/>
</dbReference>
<dbReference type="GO" id="GO:0006163">
    <property type="term" value="P:purine nucleotide metabolic process"/>
    <property type="evidence" value="ECO:0007669"/>
    <property type="project" value="UniProtKB-ARBA"/>
</dbReference>
<evidence type="ECO:0000259" key="1">
    <source>
        <dbReference type="Pfam" id="PF02540"/>
    </source>
</evidence>
<dbReference type="Gene3D" id="3.40.50.620">
    <property type="entry name" value="HUPs"/>
    <property type="match status" value="1"/>
</dbReference>
<dbReference type="InterPro" id="IPR005232">
    <property type="entry name" value="LarE"/>
</dbReference>
<protein>
    <submittedName>
        <fullName evidence="2">ATP-dependent sacrificial sulfur transferase LarE</fullName>
    </submittedName>
</protein>
<keyword evidence="2" id="KW-0808">Transferase</keyword>
<evidence type="ECO:0000313" key="3">
    <source>
        <dbReference type="Proteomes" id="UP000762703"/>
    </source>
</evidence>
<dbReference type="Pfam" id="PF02540">
    <property type="entry name" value="NAD_synthase"/>
    <property type="match status" value="1"/>
</dbReference>
<dbReference type="GO" id="GO:0016783">
    <property type="term" value="F:sulfurtransferase activity"/>
    <property type="evidence" value="ECO:0007669"/>
    <property type="project" value="InterPro"/>
</dbReference>
<comment type="caution">
    <text evidence="2">The sequence shown here is derived from an EMBL/GenBank/DDBJ whole genome shotgun (WGS) entry which is preliminary data.</text>
</comment>
<dbReference type="NCBIfam" id="TIGR00268">
    <property type="entry name" value="ATP-dependent sacrificial sulfur transferase LarE"/>
    <property type="match status" value="1"/>
</dbReference>
<organism evidence="2 3">
    <name type="scientific">Methanobrevibacter millerae</name>
    <dbReference type="NCBI Taxonomy" id="230361"/>
    <lineage>
        <taxon>Archaea</taxon>
        <taxon>Methanobacteriati</taxon>
        <taxon>Methanobacteriota</taxon>
        <taxon>Methanomada group</taxon>
        <taxon>Methanobacteria</taxon>
        <taxon>Methanobacteriales</taxon>
        <taxon>Methanobacteriaceae</taxon>
        <taxon>Methanobrevibacter</taxon>
    </lineage>
</organism>
<dbReference type="InterPro" id="IPR014729">
    <property type="entry name" value="Rossmann-like_a/b/a_fold"/>
</dbReference>
<reference evidence="2" key="1">
    <citation type="submission" date="2019-04" db="EMBL/GenBank/DDBJ databases">
        <title>Evolution of Biomass-Degrading Anaerobic Consortia Revealed by Metagenomics.</title>
        <authorList>
            <person name="Peng X."/>
        </authorList>
    </citation>
    <scope>NUCLEOTIDE SEQUENCE</scope>
    <source>
        <strain evidence="2">SIG12</strain>
    </source>
</reference>
<proteinExistence type="predicted"/>
<name>A0A8T3VFG1_9EURY</name>
<dbReference type="InterPro" id="IPR052188">
    <property type="entry name" value="Ni-pincer_cofactor_biosynth"/>
</dbReference>
<dbReference type="AlphaFoldDB" id="A0A8T3VFG1"/>
<accession>A0A8T3VFG1</accession>